<dbReference type="GO" id="GO:0098542">
    <property type="term" value="P:defense response to other organism"/>
    <property type="evidence" value="ECO:0007669"/>
    <property type="project" value="InterPro"/>
</dbReference>
<dbReference type="PhylomeDB" id="A0A068UFE8"/>
<keyword evidence="2 5" id="KW-0812">Transmembrane</keyword>
<keyword evidence="3 5" id="KW-1133">Transmembrane helix</keyword>
<dbReference type="Pfam" id="PF03168">
    <property type="entry name" value="LEA_2"/>
    <property type="match status" value="1"/>
</dbReference>
<dbReference type="OMA" id="DNHMSAT"/>
<dbReference type="AlphaFoldDB" id="A0A068UFE8"/>
<dbReference type="OrthoDB" id="669838at2759"/>
<evidence type="ECO:0000313" key="8">
    <source>
        <dbReference type="Proteomes" id="UP000295252"/>
    </source>
</evidence>
<reference evidence="8" key="1">
    <citation type="journal article" date="2014" name="Science">
        <title>The coffee genome provides insight into the convergent evolution of caffeine biosynthesis.</title>
        <authorList>
            <person name="Denoeud F."/>
            <person name="Carretero-Paulet L."/>
            <person name="Dereeper A."/>
            <person name="Droc G."/>
            <person name="Guyot R."/>
            <person name="Pietrella M."/>
            <person name="Zheng C."/>
            <person name="Alberti A."/>
            <person name="Anthony F."/>
            <person name="Aprea G."/>
            <person name="Aury J.M."/>
            <person name="Bento P."/>
            <person name="Bernard M."/>
            <person name="Bocs S."/>
            <person name="Campa C."/>
            <person name="Cenci A."/>
            <person name="Combes M.C."/>
            <person name="Crouzillat D."/>
            <person name="Da Silva C."/>
            <person name="Daddiego L."/>
            <person name="De Bellis F."/>
            <person name="Dussert S."/>
            <person name="Garsmeur O."/>
            <person name="Gayraud T."/>
            <person name="Guignon V."/>
            <person name="Jahn K."/>
            <person name="Jamilloux V."/>
            <person name="Joet T."/>
            <person name="Labadie K."/>
            <person name="Lan T."/>
            <person name="Leclercq J."/>
            <person name="Lepelley M."/>
            <person name="Leroy T."/>
            <person name="Li L.T."/>
            <person name="Librado P."/>
            <person name="Lopez L."/>
            <person name="Munoz A."/>
            <person name="Noel B."/>
            <person name="Pallavicini A."/>
            <person name="Perrotta G."/>
            <person name="Poncet V."/>
            <person name="Pot D."/>
            <person name="Priyono X."/>
            <person name="Rigoreau M."/>
            <person name="Rouard M."/>
            <person name="Rozas J."/>
            <person name="Tranchant-Dubreuil C."/>
            <person name="VanBuren R."/>
            <person name="Zhang Q."/>
            <person name="Andrade A.C."/>
            <person name="Argout X."/>
            <person name="Bertrand B."/>
            <person name="de Kochko A."/>
            <person name="Graziosi G."/>
            <person name="Henry R.J."/>
            <person name="Jayarama X."/>
            <person name="Ming R."/>
            <person name="Nagai C."/>
            <person name="Rounsley S."/>
            <person name="Sankoff D."/>
            <person name="Giuliano G."/>
            <person name="Albert V.A."/>
            <person name="Wincker P."/>
            <person name="Lashermes P."/>
        </authorList>
    </citation>
    <scope>NUCLEOTIDE SEQUENCE [LARGE SCALE GENOMIC DNA]</scope>
    <source>
        <strain evidence="8">cv. DH200-94</strain>
    </source>
</reference>
<organism evidence="7 8">
    <name type="scientific">Coffea canephora</name>
    <name type="common">Robusta coffee</name>
    <dbReference type="NCBI Taxonomy" id="49390"/>
    <lineage>
        <taxon>Eukaryota</taxon>
        <taxon>Viridiplantae</taxon>
        <taxon>Streptophyta</taxon>
        <taxon>Embryophyta</taxon>
        <taxon>Tracheophyta</taxon>
        <taxon>Spermatophyta</taxon>
        <taxon>Magnoliopsida</taxon>
        <taxon>eudicotyledons</taxon>
        <taxon>Gunneridae</taxon>
        <taxon>Pentapetalae</taxon>
        <taxon>asterids</taxon>
        <taxon>lamiids</taxon>
        <taxon>Gentianales</taxon>
        <taxon>Rubiaceae</taxon>
        <taxon>Ixoroideae</taxon>
        <taxon>Gardenieae complex</taxon>
        <taxon>Bertiereae - Coffeeae clade</taxon>
        <taxon>Coffeeae</taxon>
        <taxon>Coffea</taxon>
    </lineage>
</organism>
<feature type="domain" description="Late embryogenesis abundant protein LEA-2 subgroup" evidence="6">
    <location>
        <begin position="77"/>
        <end position="160"/>
    </location>
</feature>
<dbReference type="Proteomes" id="UP000295252">
    <property type="component" value="Chromosome I"/>
</dbReference>
<evidence type="ECO:0000256" key="5">
    <source>
        <dbReference type="SAM" id="Phobius"/>
    </source>
</evidence>
<dbReference type="GO" id="GO:0005886">
    <property type="term" value="C:plasma membrane"/>
    <property type="evidence" value="ECO:0007669"/>
    <property type="project" value="TreeGrafter"/>
</dbReference>
<evidence type="ECO:0000313" key="7">
    <source>
        <dbReference type="EMBL" id="CDP07017.1"/>
    </source>
</evidence>
<dbReference type="Gramene" id="CDP07017">
    <property type="protein sequence ID" value="CDP07017"/>
    <property type="gene ID" value="GSCOC_T00024099001"/>
</dbReference>
<name>A0A068UFE8_COFCA</name>
<dbReference type="PANTHER" id="PTHR31234:SF39">
    <property type="entry name" value="HARPIN-INDUCED PROTEIN 1 CONTAINING PROTEIN, EXPRESSED"/>
    <property type="match status" value="1"/>
</dbReference>
<accession>A0A068UFE8</accession>
<evidence type="ECO:0000256" key="3">
    <source>
        <dbReference type="ARBA" id="ARBA00022989"/>
    </source>
</evidence>
<dbReference type="InParanoid" id="A0A068UFE8"/>
<dbReference type="InterPro" id="IPR044839">
    <property type="entry name" value="NDR1-like"/>
</dbReference>
<feature type="transmembrane region" description="Helical" evidence="5">
    <location>
        <begin position="22"/>
        <end position="45"/>
    </location>
</feature>
<proteinExistence type="predicted"/>
<dbReference type="PANTHER" id="PTHR31234">
    <property type="entry name" value="LATE EMBRYOGENESIS ABUNDANT (LEA) HYDROXYPROLINE-RICH GLYCOPROTEIN FAMILY"/>
    <property type="match status" value="1"/>
</dbReference>
<sequence>MANSRAPGQIAASPAHSTLLRIIAMILLALILLVGIAVIVIWLAVKPRKLVYTIESGSIHNYNLTDDHLNATFNFELRAYNPNSKVSIYYDRIETRVLYDDSTVAFNNVQPFYQPRRNVTHLGLNLVATNAGLFPGTARNLRMERSTGEIEVEVRVKAKIRFKVEAIKSHRTLRLLCGPLVVHFSSSRNFERTFCDIDL</sequence>
<protein>
    <recommendedName>
        <fullName evidence="6">Late embryogenesis abundant protein LEA-2 subgroup domain-containing protein</fullName>
    </recommendedName>
</protein>
<dbReference type="Gene3D" id="2.60.40.1820">
    <property type="match status" value="1"/>
</dbReference>
<dbReference type="EMBL" id="HG739108">
    <property type="protein sequence ID" value="CDP07017.1"/>
    <property type="molecule type" value="Genomic_DNA"/>
</dbReference>
<evidence type="ECO:0000256" key="1">
    <source>
        <dbReference type="ARBA" id="ARBA00004167"/>
    </source>
</evidence>
<gene>
    <name evidence="7" type="ORF">GSCOC_T00024099001</name>
</gene>
<dbReference type="STRING" id="49390.A0A068UFE8"/>
<evidence type="ECO:0000256" key="4">
    <source>
        <dbReference type="ARBA" id="ARBA00023136"/>
    </source>
</evidence>
<evidence type="ECO:0000259" key="6">
    <source>
        <dbReference type="Pfam" id="PF03168"/>
    </source>
</evidence>
<evidence type="ECO:0000256" key="2">
    <source>
        <dbReference type="ARBA" id="ARBA00022692"/>
    </source>
</evidence>
<comment type="subcellular location">
    <subcellularLocation>
        <location evidence="1">Membrane</location>
        <topology evidence="1">Single-pass membrane protein</topology>
    </subcellularLocation>
</comment>
<dbReference type="FunCoup" id="A0A068UFE8">
    <property type="interactions" value="6"/>
</dbReference>
<dbReference type="InterPro" id="IPR004864">
    <property type="entry name" value="LEA_2"/>
</dbReference>
<keyword evidence="8" id="KW-1185">Reference proteome</keyword>
<keyword evidence="4 5" id="KW-0472">Membrane</keyword>